<accession>A0A1A7QXR9</accession>
<dbReference type="GO" id="GO:0005737">
    <property type="term" value="C:cytoplasm"/>
    <property type="evidence" value="ECO:0007669"/>
    <property type="project" value="UniProtKB-SubCell"/>
</dbReference>
<dbReference type="EMBL" id="QLLQ01000002">
    <property type="protein sequence ID" value="RAJ26793.1"/>
    <property type="molecule type" value="Genomic_DNA"/>
</dbReference>
<evidence type="ECO:0000256" key="6">
    <source>
        <dbReference type="ARBA" id="ARBA00022723"/>
    </source>
</evidence>
<dbReference type="RefSeq" id="WP_066436035.1">
    <property type="nucleotide sequence ID" value="NZ_LZRN01000030.1"/>
</dbReference>
<comment type="caution">
    <text evidence="11">The sequence shown here is derived from an EMBL/GenBank/DDBJ whole genome shotgun (WGS) entry which is preliminary data.</text>
</comment>
<keyword evidence="9" id="KW-0460">Magnesium</keyword>
<keyword evidence="4" id="KW-0963">Cytoplasm</keyword>
<protein>
    <recommendedName>
        <fullName evidence="3">tRNA threonylcarbamoyladenosine biosynthesis protein TsaE</fullName>
    </recommendedName>
    <alternativeName>
        <fullName evidence="10">t(6)A37 threonylcarbamoyladenosine biosynthesis protein TsaE</fullName>
    </alternativeName>
</protein>
<dbReference type="InterPro" id="IPR003442">
    <property type="entry name" value="T6A_TsaE"/>
</dbReference>
<keyword evidence="5" id="KW-0819">tRNA processing</keyword>
<gene>
    <name evidence="11" type="ORF">LX77_01048</name>
</gene>
<dbReference type="PANTHER" id="PTHR33540:SF2">
    <property type="entry name" value="TRNA THREONYLCARBAMOYLADENOSINE BIOSYNTHESIS PROTEIN TSAE"/>
    <property type="match status" value="1"/>
</dbReference>
<comment type="subcellular location">
    <subcellularLocation>
        <location evidence="1">Cytoplasm</location>
    </subcellularLocation>
</comment>
<keyword evidence="12" id="KW-1185">Reference proteome</keyword>
<keyword evidence="6" id="KW-0479">Metal-binding</keyword>
<evidence type="ECO:0000313" key="11">
    <source>
        <dbReference type="EMBL" id="RAJ26793.1"/>
    </source>
</evidence>
<dbReference type="OrthoDB" id="9815896at2"/>
<dbReference type="GO" id="GO:0005524">
    <property type="term" value="F:ATP binding"/>
    <property type="evidence" value="ECO:0007669"/>
    <property type="project" value="UniProtKB-KW"/>
</dbReference>
<dbReference type="SUPFAM" id="SSF52540">
    <property type="entry name" value="P-loop containing nucleoside triphosphate hydrolases"/>
    <property type="match status" value="1"/>
</dbReference>
<dbReference type="GO" id="GO:0046872">
    <property type="term" value="F:metal ion binding"/>
    <property type="evidence" value="ECO:0007669"/>
    <property type="project" value="UniProtKB-KW"/>
</dbReference>
<organism evidence="11 12">
    <name type="scientific">Gelidibacter algens</name>
    <dbReference type="NCBI Taxonomy" id="49280"/>
    <lineage>
        <taxon>Bacteria</taxon>
        <taxon>Pseudomonadati</taxon>
        <taxon>Bacteroidota</taxon>
        <taxon>Flavobacteriia</taxon>
        <taxon>Flavobacteriales</taxon>
        <taxon>Flavobacteriaceae</taxon>
        <taxon>Gelidibacter</taxon>
    </lineage>
</organism>
<evidence type="ECO:0000313" key="12">
    <source>
        <dbReference type="Proteomes" id="UP000248987"/>
    </source>
</evidence>
<evidence type="ECO:0000256" key="10">
    <source>
        <dbReference type="ARBA" id="ARBA00032441"/>
    </source>
</evidence>
<evidence type="ECO:0000256" key="1">
    <source>
        <dbReference type="ARBA" id="ARBA00004496"/>
    </source>
</evidence>
<evidence type="ECO:0000256" key="5">
    <source>
        <dbReference type="ARBA" id="ARBA00022694"/>
    </source>
</evidence>
<dbReference type="STRING" id="49280.A9996_13550"/>
<comment type="similarity">
    <text evidence="2">Belongs to the TsaE family.</text>
</comment>
<proteinExistence type="inferred from homology"/>
<dbReference type="AlphaFoldDB" id="A0A1A7QXR9"/>
<evidence type="ECO:0000256" key="2">
    <source>
        <dbReference type="ARBA" id="ARBA00007599"/>
    </source>
</evidence>
<name>A0A1A7QXR9_9FLAO</name>
<dbReference type="Proteomes" id="UP000248987">
    <property type="component" value="Unassembled WGS sequence"/>
</dbReference>
<sequence>MDFTYSLEELESVADAILKHSTSKTLLFYGEMGVGKTTLIKALSKKLGSAATVNSPTFSIVNEYEIQDDLIYHFDLFRIEDEEEALNFGIEDYLFSNHYNFIEWPERIITLLPEASNKIEIKLNLDGSRTLKLSTDINLNQEKAKKQKKN</sequence>
<evidence type="ECO:0000256" key="9">
    <source>
        <dbReference type="ARBA" id="ARBA00022842"/>
    </source>
</evidence>
<dbReference type="InterPro" id="IPR027417">
    <property type="entry name" value="P-loop_NTPase"/>
</dbReference>
<dbReference type="Pfam" id="PF02367">
    <property type="entry name" value="TsaE"/>
    <property type="match status" value="1"/>
</dbReference>
<dbReference type="GO" id="GO:0002949">
    <property type="term" value="P:tRNA threonylcarbamoyladenosine modification"/>
    <property type="evidence" value="ECO:0007669"/>
    <property type="project" value="InterPro"/>
</dbReference>
<evidence type="ECO:0000256" key="8">
    <source>
        <dbReference type="ARBA" id="ARBA00022840"/>
    </source>
</evidence>
<dbReference type="Gene3D" id="3.40.50.300">
    <property type="entry name" value="P-loop containing nucleotide triphosphate hydrolases"/>
    <property type="match status" value="1"/>
</dbReference>
<dbReference type="NCBIfam" id="TIGR00150">
    <property type="entry name" value="T6A_YjeE"/>
    <property type="match status" value="1"/>
</dbReference>
<keyword evidence="8" id="KW-0067">ATP-binding</keyword>
<reference evidence="11 12" key="1">
    <citation type="submission" date="2018-06" db="EMBL/GenBank/DDBJ databases">
        <title>Genomic Encyclopedia of Archaeal and Bacterial Type Strains, Phase II (KMG-II): from individual species to whole genera.</title>
        <authorList>
            <person name="Goeker M."/>
        </authorList>
    </citation>
    <scope>NUCLEOTIDE SEQUENCE [LARGE SCALE GENOMIC DNA]</scope>
    <source>
        <strain evidence="11 12">DSM 12408</strain>
    </source>
</reference>
<evidence type="ECO:0000256" key="3">
    <source>
        <dbReference type="ARBA" id="ARBA00019010"/>
    </source>
</evidence>
<dbReference type="PANTHER" id="PTHR33540">
    <property type="entry name" value="TRNA THREONYLCARBAMOYLADENOSINE BIOSYNTHESIS PROTEIN TSAE"/>
    <property type="match status" value="1"/>
</dbReference>
<evidence type="ECO:0000256" key="4">
    <source>
        <dbReference type="ARBA" id="ARBA00022490"/>
    </source>
</evidence>
<keyword evidence="7" id="KW-0547">Nucleotide-binding</keyword>
<evidence type="ECO:0000256" key="7">
    <source>
        <dbReference type="ARBA" id="ARBA00022741"/>
    </source>
</evidence>